<dbReference type="InterPro" id="IPR037201">
    <property type="entry name" value="CacyBP_N"/>
</dbReference>
<keyword evidence="5" id="KW-0597">Phosphoprotein</keyword>
<dbReference type="FunFam" id="2.60.40.790:FF:000006">
    <property type="entry name" value="calcyclin-binding protein-like"/>
    <property type="match status" value="1"/>
</dbReference>
<name>A0A914AIS7_PATMI</name>
<evidence type="ECO:0000256" key="3">
    <source>
        <dbReference type="ARBA" id="ARBA00015702"/>
    </source>
</evidence>
<dbReference type="PANTHER" id="PTHR13164">
    <property type="entry name" value="CALICYLIN BINDING PROTEIN"/>
    <property type="match status" value="1"/>
</dbReference>
<keyword evidence="6" id="KW-0833">Ubl conjugation pathway</keyword>
<dbReference type="SUPFAM" id="SSF140106">
    <property type="entry name" value="Calcyclin-binding protein-like"/>
    <property type="match status" value="1"/>
</dbReference>
<comment type="function">
    <text evidence="9">May be involved in calcium-dependent ubiquitination and subsequent proteasomal degradation of target proteins. Probably serves as a molecular bridge in ubiquitin E3 complexes. Participates in the ubiquitin-mediated degradation of beta-catenin (CTNNB1).</text>
</comment>
<dbReference type="PANTHER" id="PTHR13164:SF3">
    <property type="entry name" value="CALCYCLIN-BINDING PROTEIN"/>
    <property type="match status" value="1"/>
</dbReference>
<dbReference type="GO" id="GO:0044548">
    <property type="term" value="F:S100 protein binding"/>
    <property type="evidence" value="ECO:0007669"/>
    <property type="project" value="InterPro"/>
</dbReference>
<dbReference type="InterPro" id="IPR052289">
    <property type="entry name" value="Calcyclin-binding_UBL-bridge"/>
</dbReference>
<keyword evidence="14" id="KW-1185">Reference proteome</keyword>
<keyword evidence="7" id="KW-0007">Acetylation</keyword>
<dbReference type="InterPro" id="IPR007052">
    <property type="entry name" value="CS_dom"/>
</dbReference>
<dbReference type="SUPFAM" id="SSF49764">
    <property type="entry name" value="HSP20-like chaperones"/>
    <property type="match status" value="1"/>
</dbReference>
<dbReference type="GeneID" id="119734250"/>
<comment type="subcellular location">
    <subcellularLocation>
        <location evidence="2">Cytoplasm</location>
    </subcellularLocation>
    <subcellularLocation>
        <location evidence="1">Nucleus</location>
    </subcellularLocation>
</comment>
<organism evidence="13 14">
    <name type="scientific">Patiria miniata</name>
    <name type="common">Bat star</name>
    <name type="synonym">Asterina miniata</name>
    <dbReference type="NCBI Taxonomy" id="46514"/>
    <lineage>
        <taxon>Eukaryota</taxon>
        <taxon>Metazoa</taxon>
        <taxon>Echinodermata</taxon>
        <taxon>Eleutherozoa</taxon>
        <taxon>Asterozoa</taxon>
        <taxon>Asteroidea</taxon>
        <taxon>Valvatacea</taxon>
        <taxon>Valvatida</taxon>
        <taxon>Asterinidae</taxon>
        <taxon>Patiria</taxon>
    </lineage>
</organism>
<evidence type="ECO:0000256" key="4">
    <source>
        <dbReference type="ARBA" id="ARBA00022490"/>
    </source>
</evidence>
<dbReference type="InterPro" id="IPR015120">
    <property type="entry name" value="Siah-Interact_N"/>
</dbReference>
<keyword evidence="8" id="KW-0539">Nucleus</keyword>
<evidence type="ECO:0000256" key="6">
    <source>
        <dbReference type="ARBA" id="ARBA00022786"/>
    </source>
</evidence>
<accession>A0A914AIS7</accession>
<evidence type="ECO:0000256" key="5">
    <source>
        <dbReference type="ARBA" id="ARBA00022553"/>
    </source>
</evidence>
<dbReference type="InterPro" id="IPR037893">
    <property type="entry name" value="CS_CacyBP"/>
</dbReference>
<dbReference type="GO" id="GO:0031625">
    <property type="term" value="F:ubiquitin protein ligase binding"/>
    <property type="evidence" value="ECO:0007669"/>
    <property type="project" value="InterPro"/>
</dbReference>
<proteinExistence type="predicted"/>
<dbReference type="Pfam" id="PF04969">
    <property type="entry name" value="CS"/>
    <property type="match status" value="1"/>
</dbReference>
<reference evidence="13" key="1">
    <citation type="submission" date="2022-11" db="UniProtKB">
        <authorList>
            <consortium name="EnsemblMetazoa"/>
        </authorList>
    </citation>
    <scope>IDENTIFICATION</scope>
</reference>
<dbReference type="Pfam" id="PF09032">
    <property type="entry name" value="Siah-Interact_N"/>
    <property type="match status" value="1"/>
</dbReference>
<evidence type="ECO:0000256" key="9">
    <source>
        <dbReference type="ARBA" id="ARBA00025145"/>
    </source>
</evidence>
<dbReference type="PROSITE" id="PS51048">
    <property type="entry name" value="SGS"/>
    <property type="match status" value="1"/>
</dbReference>
<feature type="region of interest" description="Disordered" evidence="10">
    <location>
        <begin position="176"/>
        <end position="196"/>
    </location>
</feature>
<protein>
    <recommendedName>
        <fullName evidence="3">Calcyclin-binding protein</fullName>
    </recommendedName>
</protein>
<keyword evidence="4" id="KW-0963">Cytoplasm</keyword>
<dbReference type="AlphaFoldDB" id="A0A914AIS7"/>
<evidence type="ECO:0000256" key="7">
    <source>
        <dbReference type="ARBA" id="ARBA00022990"/>
    </source>
</evidence>
<evidence type="ECO:0000256" key="2">
    <source>
        <dbReference type="ARBA" id="ARBA00004496"/>
    </source>
</evidence>
<dbReference type="GO" id="GO:0015631">
    <property type="term" value="F:tubulin binding"/>
    <property type="evidence" value="ECO:0007669"/>
    <property type="project" value="InterPro"/>
</dbReference>
<dbReference type="Proteomes" id="UP000887568">
    <property type="component" value="Unplaced"/>
</dbReference>
<dbReference type="OMA" id="YGWDQSA"/>
<dbReference type="Gene3D" id="4.10.860.10">
    <property type="entry name" value="UVR domain"/>
    <property type="match status" value="1"/>
</dbReference>
<dbReference type="RefSeq" id="XP_038063553.1">
    <property type="nucleotide sequence ID" value="XM_038207625.1"/>
</dbReference>
<evidence type="ECO:0000259" key="12">
    <source>
        <dbReference type="PROSITE" id="PS51203"/>
    </source>
</evidence>
<dbReference type="PROSITE" id="PS51203">
    <property type="entry name" value="CS"/>
    <property type="match status" value="1"/>
</dbReference>
<evidence type="ECO:0000256" key="1">
    <source>
        <dbReference type="ARBA" id="ARBA00004123"/>
    </source>
</evidence>
<dbReference type="OrthoDB" id="164025at2759"/>
<evidence type="ECO:0000259" key="11">
    <source>
        <dbReference type="PROSITE" id="PS51048"/>
    </source>
</evidence>
<dbReference type="InterPro" id="IPR008978">
    <property type="entry name" value="HSP20-like_chaperone"/>
</dbReference>
<dbReference type="Gene3D" id="2.60.40.790">
    <property type="match status" value="1"/>
</dbReference>
<dbReference type="EnsemblMetazoa" id="XM_038207625.1">
    <property type="protein sequence ID" value="XP_038063553.1"/>
    <property type="gene ID" value="LOC119734250"/>
</dbReference>
<feature type="domain" description="CS" evidence="12">
    <location>
        <begin position="75"/>
        <end position="169"/>
    </location>
</feature>
<evidence type="ECO:0000256" key="8">
    <source>
        <dbReference type="ARBA" id="ARBA00023242"/>
    </source>
</evidence>
<sequence length="230" mass="25571">MAGVTHVEQLKLDLEEVNKLIPLAERQRVKAALSIEKGRIEAEIAQKEKVVLASGGGDATSPIPAGQKPRQLSTATINTYGWDQSEKFVKLYVTLNGVGSIPAANVTVGYEEKSFKLVVHDLRDSNHQLVINGLLAAILPKESHFKVKTDSVVIFLKKKEQGRKWSYLTQVEQRLKDKKNSAPKTDNAPDAGTGMMDMMKKMYDEGDDEMKRTIAKAWTESRDKQTADTM</sequence>
<evidence type="ECO:0000313" key="14">
    <source>
        <dbReference type="Proteomes" id="UP000887568"/>
    </source>
</evidence>
<feature type="domain" description="SGS" evidence="11">
    <location>
        <begin position="153"/>
        <end position="230"/>
    </location>
</feature>
<dbReference type="GO" id="GO:0005737">
    <property type="term" value="C:cytoplasm"/>
    <property type="evidence" value="ECO:0007669"/>
    <property type="project" value="UniProtKB-SubCell"/>
</dbReference>
<dbReference type="CDD" id="cd06468">
    <property type="entry name" value="p23_CacyBP"/>
    <property type="match status" value="1"/>
</dbReference>
<evidence type="ECO:0000313" key="13">
    <source>
        <dbReference type="EnsemblMetazoa" id="XP_038063553.1"/>
    </source>
</evidence>
<dbReference type="InterPro" id="IPR007699">
    <property type="entry name" value="SGS_dom"/>
</dbReference>
<dbReference type="GO" id="GO:0007507">
    <property type="term" value="P:heart development"/>
    <property type="evidence" value="ECO:0007669"/>
    <property type="project" value="TreeGrafter"/>
</dbReference>
<evidence type="ECO:0000256" key="10">
    <source>
        <dbReference type="SAM" id="MobiDB-lite"/>
    </source>
</evidence>
<dbReference type="GO" id="GO:0005634">
    <property type="term" value="C:nucleus"/>
    <property type="evidence" value="ECO:0007669"/>
    <property type="project" value="UniProtKB-SubCell"/>
</dbReference>